<name>A0A2T4BVV2_TRILO</name>
<protein>
    <submittedName>
        <fullName evidence="3">Uncharacterized protein</fullName>
    </submittedName>
</protein>
<keyword evidence="4" id="KW-1185">Reference proteome</keyword>
<evidence type="ECO:0000256" key="1">
    <source>
        <dbReference type="SAM" id="MobiDB-lite"/>
    </source>
</evidence>
<evidence type="ECO:0000313" key="4">
    <source>
        <dbReference type="Proteomes" id="UP000240760"/>
    </source>
</evidence>
<accession>A0A2T4BVV2</accession>
<feature type="transmembrane region" description="Helical" evidence="2">
    <location>
        <begin position="140"/>
        <end position="159"/>
    </location>
</feature>
<dbReference type="EMBL" id="KZ679138">
    <property type="protein sequence ID" value="PTB73439.1"/>
    <property type="molecule type" value="Genomic_DNA"/>
</dbReference>
<feature type="region of interest" description="Disordered" evidence="1">
    <location>
        <begin position="101"/>
        <end position="120"/>
    </location>
</feature>
<dbReference type="Proteomes" id="UP000240760">
    <property type="component" value="Unassembled WGS sequence"/>
</dbReference>
<organism evidence="3 4">
    <name type="scientific">Trichoderma longibrachiatum ATCC 18648</name>
    <dbReference type="NCBI Taxonomy" id="983965"/>
    <lineage>
        <taxon>Eukaryota</taxon>
        <taxon>Fungi</taxon>
        <taxon>Dikarya</taxon>
        <taxon>Ascomycota</taxon>
        <taxon>Pezizomycotina</taxon>
        <taxon>Sordariomycetes</taxon>
        <taxon>Hypocreomycetidae</taxon>
        <taxon>Hypocreales</taxon>
        <taxon>Hypocreaceae</taxon>
        <taxon>Trichoderma</taxon>
    </lineage>
</organism>
<keyword evidence="2" id="KW-0812">Transmembrane</keyword>
<gene>
    <name evidence="3" type="ORF">M440DRAFT_131400</name>
</gene>
<evidence type="ECO:0000313" key="3">
    <source>
        <dbReference type="EMBL" id="PTB73439.1"/>
    </source>
</evidence>
<sequence>MVGRYFSTATEPKAIILRLYINDSIPDNRRLPNCKLSLIIAAHLYGSQQYPAVLRSLGDGWPRFPPSSLFSPTKARRLLRSSKRTKYYHDGLVHRFEPRPREGCKKAGSPTETERKTKWKHSRPSLNEWALATCTNRACLSLFAPCAFWSLVLALFAAMRGADYYIVSPEWLDVGCRRCVL</sequence>
<keyword evidence="2" id="KW-1133">Transmembrane helix</keyword>
<dbReference type="AlphaFoldDB" id="A0A2T4BVV2"/>
<evidence type="ECO:0000256" key="2">
    <source>
        <dbReference type="SAM" id="Phobius"/>
    </source>
</evidence>
<reference evidence="3 4" key="1">
    <citation type="submission" date="2016-07" db="EMBL/GenBank/DDBJ databases">
        <title>Multiple horizontal gene transfer events from other fungi enriched the ability of initially mycotrophic Trichoderma (Ascomycota) to feed on dead plant biomass.</title>
        <authorList>
            <consortium name="DOE Joint Genome Institute"/>
            <person name="Aerts A."/>
            <person name="Atanasova L."/>
            <person name="Chenthamara K."/>
            <person name="Zhang J."/>
            <person name="Grujic M."/>
            <person name="Henrissat B."/>
            <person name="Kuo A."/>
            <person name="Salamov A."/>
            <person name="Lipzen A."/>
            <person name="Labutti K."/>
            <person name="Barry K."/>
            <person name="Miao Y."/>
            <person name="Rahimi M.J."/>
            <person name="Shen Q."/>
            <person name="Grigoriev I.V."/>
            <person name="Kubicek C.P."/>
            <person name="Druzhinina I.S."/>
        </authorList>
    </citation>
    <scope>NUCLEOTIDE SEQUENCE [LARGE SCALE GENOMIC DNA]</scope>
    <source>
        <strain evidence="3 4">ATCC 18648</strain>
    </source>
</reference>
<proteinExistence type="predicted"/>
<keyword evidence="2" id="KW-0472">Membrane</keyword>